<keyword evidence="8" id="KW-1185">Reference proteome</keyword>
<evidence type="ECO:0000313" key="8">
    <source>
        <dbReference type="Proteomes" id="UP000041882"/>
    </source>
</evidence>
<organism evidence="7 8">
    <name type="scientific">Yersinia thracica</name>
    <dbReference type="NCBI Taxonomy" id="2890319"/>
    <lineage>
        <taxon>Bacteria</taxon>
        <taxon>Pseudomonadati</taxon>
        <taxon>Pseudomonadota</taxon>
        <taxon>Gammaproteobacteria</taxon>
        <taxon>Enterobacterales</taxon>
        <taxon>Yersiniaceae</taxon>
        <taxon>Yersinia</taxon>
    </lineage>
</organism>
<sequence length="243" mass="27156">MMNTRYRASVAPPKIHIGKENTCKLHRIAVIDSNYFRSRGLCALLSQLSEPSEVLCEVASVSAFQALSIALHMHINILIIHQNSFENQDLSGVAFLTQFLRTYPHCRVFMMADIPCIALLAIYHALGVTTMLSTRATLDVLQTSLRAGLLQTHKPTTQLPKLTPRELMTLQYLLAGIPVDKLARKLGISRKTIYTHRSNALQKLGLHRPQHMLDRNALLLREFIHQLLSGADTAVVSTGTIKQ</sequence>
<dbReference type="SUPFAM" id="SSF52172">
    <property type="entry name" value="CheY-like"/>
    <property type="match status" value="1"/>
</dbReference>
<keyword evidence="2" id="KW-0238">DNA-binding</keyword>
<dbReference type="Pfam" id="PF00196">
    <property type="entry name" value="GerE"/>
    <property type="match status" value="1"/>
</dbReference>
<keyword evidence="5" id="KW-1133">Transmembrane helix</keyword>
<dbReference type="PROSITE" id="PS50043">
    <property type="entry name" value="HTH_LUXR_2"/>
    <property type="match status" value="1"/>
</dbReference>
<evidence type="ECO:0000256" key="2">
    <source>
        <dbReference type="ARBA" id="ARBA00023125"/>
    </source>
</evidence>
<dbReference type="InterPro" id="IPR000792">
    <property type="entry name" value="Tscrpt_reg_LuxR_C"/>
</dbReference>
<dbReference type="GO" id="GO:0006355">
    <property type="term" value="P:regulation of DNA-templated transcription"/>
    <property type="evidence" value="ECO:0007669"/>
    <property type="project" value="InterPro"/>
</dbReference>
<feature type="transmembrane region" description="Helical" evidence="5">
    <location>
        <begin position="108"/>
        <end position="126"/>
    </location>
</feature>
<name>A0A0T9NG99_9GAMM</name>
<dbReference type="PANTHER" id="PTHR44688">
    <property type="entry name" value="DNA-BINDING TRANSCRIPTIONAL ACTIVATOR DEVR_DOSR"/>
    <property type="match status" value="1"/>
</dbReference>
<evidence type="ECO:0000259" key="6">
    <source>
        <dbReference type="PROSITE" id="PS50043"/>
    </source>
</evidence>
<keyword evidence="5" id="KW-0472">Membrane</keyword>
<keyword evidence="4" id="KW-0804">Transcription</keyword>
<dbReference type="GO" id="GO:0003677">
    <property type="term" value="F:DNA binding"/>
    <property type="evidence" value="ECO:0007669"/>
    <property type="project" value="UniProtKB-KW"/>
</dbReference>
<evidence type="ECO:0000256" key="3">
    <source>
        <dbReference type="ARBA" id="ARBA00023159"/>
    </source>
</evidence>
<proteinExistence type="predicted"/>
<dbReference type="RefSeq" id="WP_050112433.1">
    <property type="nucleotide sequence ID" value="NZ_CQAW01000001.1"/>
</dbReference>
<evidence type="ECO:0000256" key="5">
    <source>
        <dbReference type="SAM" id="Phobius"/>
    </source>
</evidence>
<keyword evidence="5" id="KW-0812">Transmembrane</keyword>
<evidence type="ECO:0000256" key="1">
    <source>
        <dbReference type="ARBA" id="ARBA00023015"/>
    </source>
</evidence>
<protein>
    <submittedName>
        <fullName evidence="7">GerR-family transcriptional regulatory protein</fullName>
    </submittedName>
</protein>
<feature type="domain" description="HTH luxR-type" evidence="6">
    <location>
        <begin position="155"/>
        <end position="220"/>
    </location>
</feature>
<dbReference type="CDD" id="cd06170">
    <property type="entry name" value="LuxR_C_like"/>
    <property type="match status" value="1"/>
</dbReference>
<dbReference type="SMART" id="SM00421">
    <property type="entry name" value="HTH_LUXR"/>
    <property type="match status" value="1"/>
</dbReference>
<dbReference type="PANTHER" id="PTHR44688:SF16">
    <property type="entry name" value="DNA-BINDING TRANSCRIPTIONAL ACTIVATOR DEVR_DOSR"/>
    <property type="match status" value="1"/>
</dbReference>
<keyword evidence="1" id="KW-0805">Transcription regulation</keyword>
<dbReference type="Gene3D" id="3.40.50.2300">
    <property type="match status" value="1"/>
</dbReference>
<evidence type="ECO:0000313" key="7">
    <source>
        <dbReference type="EMBL" id="CNH06998.1"/>
    </source>
</evidence>
<dbReference type="AlphaFoldDB" id="A0A0T9NG99"/>
<evidence type="ECO:0000256" key="4">
    <source>
        <dbReference type="ARBA" id="ARBA00023163"/>
    </source>
</evidence>
<keyword evidence="3" id="KW-0010">Activator</keyword>
<dbReference type="PRINTS" id="PR00038">
    <property type="entry name" value="HTHLUXR"/>
</dbReference>
<dbReference type="EMBL" id="CQAW01000001">
    <property type="protein sequence ID" value="CNH06998.1"/>
    <property type="molecule type" value="Genomic_DNA"/>
</dbReference>
<dbReference type="InterPro" id="IPR011006">
    <property type="entry name" value="CheY-like_superfamily"/>
</dbReference>
<dbReference type="SUPFAM" id="SSF46894">
    <property type="entry name" value="C-terminal effector domain of the bipartite response regulators"/>
    <property type="match status" value="1"/>
</dbReference>
<gene>
    <name evidence="7" type="ORF">ERS008472_00473</name>
</gene>
<accession>A0A0T9NG99</accession>
<dbReference type="InterPro" id="IPR016032">
    <property type="entry name" value="Sig_transdc_resp-reg_C-effctor"/>
</dbReference>
<dbReference type="Proteomes" id="UP000041882">
    <property type="component" value="Unassembled WGS sequence"/>
</dbReference>
<reference evidence="8" key="1">
    <citation type="submission" date="2015-03" db="EMBL/GenBank/DDBJ databases">
        <authorList>
            <consortium name="Pathogen Informatics"/>
            <person name="Murphy D."/>
        </authorList>
    </citation>
    <scope>NUCLEOTIDE SEQUENCE [LARGE SCALE GENOMIC DNA]</scope>
    <source>
        <strain evidence="8">IP6945</strain>
    </source>
</reference>